<feature type="non-terminal residue" evidence="1">
    <location>
        <position position="265"/>
    </location>
</feature>
<organism evidence="1">
    <name type="scientific">marine sediment metagenome</name>
    <dbReference type="NCBI Taxonomy" id="412755"/>
    <lineage>
        <taxon>unclassified sequences</taxon>
        <taxon>metagenomes</taxon>
        <taxon>ecological metagenomes</taxon>
    </lineage>
</organism>
<dbReference type="AlphaFoldDB" id="X1J0M0"/>
<protein>
    <submittedName>
        <fullName evidence="1">Uncharacterized protein</fullName>
    </submittedName>
</protein>
<proteinExistence type="predicted"/>
<evidence type="ECO:0000313" key="1">
    <source>
        <dbReference type="EMBL" id="GAH75040.1"/>
    </source>
</evidence>
<feature type="non-terminal residue" evidence="1">
    <location>
        <position position="1"/>
    </location>
</feature>
<dbReference type="EMBL" id="BARU01030169">
    <property type="protein sequence ID" value="GAH75040.1"/>
    <property type="molecule type" value="Genomic_DNA"/>
</dbReference>
<accession>X1J0M0</accession>
<sequence length="265" mass="31099">IMCQRKAPEPHEWLDFEGVIQPGHPGATRLNVGVMIMLDKGIVEHGMRKPYAHEWFKRGGKFTGKLVFRELPTALRPEVEKLETEDEVEKYCQEHEEEIIKEVERFEFEELIKQADQPLPEAKPQPGLKKTFWMMMQPKDQTPYVLSPDARKKGWMPPLGFSCMPKSDREKVPKEFRFWEEKSKEQAKKMRDELITSKIFKASVKGKFVLQYQTWRGPIQIRFGPTTKKWHLWVDGTHLSHIELVLDPTKNDSLRAIVETTKDRS</sequence>
<gene>
    <name evidence="1" type="ORF">S03H2_47921</name>
</gene>
<name>X1J0M0_9ZZZZ</name>
<comment type="caution">
    <text evidence="1">The sequence shown here is derived from an EMBL/GenBank/DDBJ whole genome shotgun (WGS) entry which is preliminary data.</text>
</comment>
<reference evidence="1" key="1">
    <citation type="journal article" date="2014" name="Front. Microbiol.">
        <title>High frequency of phylogenetically diverse reductive dehalogenase-homologous genes in deep subseafloor sedimentary metagenomes.</title>
        <authorList>
            <person name="Kawai M."/>
            <person name="Futagami T."/>
            <person name="Toyoda A."/>
            <person name="Takaki Y."/>
            <person name="Nishi S."/>
            <person name="Hori S."/>
            <person name="Arai W."/>
            <person name="Tsubouchi T."/>
            <person name="Morono Y."/>
            <person name="Uchiyama I."/>
            <person name="Ito T."/>
            <person name="Fujiyama A."/>
            <person name="Inagaki F."/>
            <person name="Takami H."/>
        </authorList>
    </citation>
    <scope>NUCLEOTIDE SEQUENCE</scope>
    <source>
        <strain evidence="1">Expedition CK06-06</strain>
    </source>
</reference>